<evidence type="ECO:0000256" key="5">
    <source>
        <dbReference type="ARBA" id="ARBA00023295"/>
    </source>
</evidence>
<dbReference type="Gene3D" id="3.20.20.300">
    <property type="entry name" value="Glycoside hydrolase, family 3, N-terminal domain"/>
    <property type="match status" value="1"/>
</dbReference>
<dbReference type="InterPro" id="IPR041518">
    <property type="entry name" value="Bac_GH3_C"/>
</dbReference>
<organism evidence="8 9">
    <name type="scientific">Phormidium pseudopriestleyi FRX01</name>
    <dbReference type="NCBI Taxonomy" id="1759528"/>
    <lineage>
        <taxon>Bacteria</taxon>
        <taxon>Bacillati</taxon>
        <taxon>Cyanobacteriota</taxon>
        <taxon>Cyanophyceae</taxon>
        <taxon>Oscillatoriophycideae</taxon>
        <taxon>Oscillatoriales</taxon>
        <taxon>Oscillatoriaceae</taxon>
        <taxon>Phormidium</taxon>
    </lineage>
</organism>
<reference evidence="8 9" key="1">
    <citation type="submission" date="2021-03" db="EMBL/GenBank/DDBJ databases">
        <title>Metabolic Capacity of the Antarctic Cyanobacterium Phormidium pseudopriestleyi that Sustains Oxygenic Photosynthesis in the Presence of Hydrogen Sulfide.</title>
        <authorList>
            <person name="Lumian J.E."/>
            <person name="Jungblut A.D."/>
            <person name="Dillon M.L."/>
            <person name="Hawes I."/>
            <person name="Doran P.T."/>
            <person name="Mackey T.J."/>
            <person name="Dick G.J."/>
            <person name="Grettenberger C.L."/>
            <person name="Sumner D.Y."/>
        </authorList>
    </citation>
    <scope>NUCLEOTIDE SEQUENCE [LARGE SCALE GENOMIC DNA]</scope>
    <source>
        <strain evidence="8 9">FRX01</strain>
    </source>
</reference>
<dbReference type="InterPro" id="IPR036962">
    <property type="entry name" value="Glyco_hydro_3_N_sf"/>
</dbReference>
<feature type="domain" description="Bacterial Glycosyl hydrolase family 3 C-terminal" evidence="7">
    <location>
        <begin position="400"/>
        <end position="538"/>
    </location>
</feature>
<accession>A0ABS3FLU6</accession>
<name>A0ABS3FLU6_9CYAN</name>
<evidence type="ECO:0000313" key="8">
    <source>
        <dbReference type="EMBL" id="MBO0348081.1"/>
    </source>
</evidence>
<evidence type="ECO:0000256" key="2">
    <source>
        <dbReference type="ARBA" id="ARBA00005336"/>
    </source>
</evidence>
<comment type="catalytic activity">
    <reaction evidence="1">
        <text>Hydrolysis of terminal non-reducing N-acetyl-D-hexosamine residues in N-acetyl-beta-D-hexosaminides.</text>
        <dbReference type="EC" id="3.2.1.52"/>
    </reaction>
</comment>
<keyword evidence="5" id="KW-0326">Glycosidase</keyword>
<dbReference type="EC" id="3.2.1.52" evidence="3"/>
<dbReference type="InterPro" id="IPR017853">
    <property type="entry name" value="GH"/>
</dbReference>
<dbReference type="Pfam" id="PF18034">
    <property type="entry name" value="Bac_GH3_C"/>
    <property type="match status" value="1"/>
</dbReference>
<comment type="caution">
    <text evidence="8">The sequence shown here is derived from an EMBL/GenBank/DDBJ whole genome shotgun (WGS) entry which is preliminary data.</text>
</comment>
<dbReference type="InterPro" id="IPR001764">
    <property type="entry name" value="Glyco_hydro_3_N"/>
</dbReference>
<sequence>MSDLIPVLPGLETLSLKEQVAQLFVVRASGHLFDHQIEYPDWEPPGAQLQKLLQEQAVGGVILVGGSAGDLMLRSQQLQSWAKYPLLIAADIEEGVGQRFAGATWFPPPMAIARIAAEEPSKAQGYATAMGAYTAQEALAVGINWVLAPVVDVNNNPENPVINVRSFGENSETASELALAFMRGAQKYPVLTCAKHFPGHGDTSVDSHIELPVLRHSPERLESVELPPFQRAIAAGVDAVMSAHLCIEAWDPDYPATLSSKILTGQLRQRFGFEGLIVTDALVMGAIAKRYGPNEAPILALEAGADILLMPVDPAEAITALCDAVKSGRISRDRIRESVTRIWKAKQKLFSPSTVVNPPTSPTAQLINLSTPGAINSVEQILRESQQIGGSLPLSLPQPQSGEYLNNLLVTDSLVNSAFLNKQAPAIVMPKSKGYQFQGVDCSTPCRGQDLKAMATGKTLLQVFIRGNPFGGPAQVTRLAREWLNQLLETGQLQAVVIYGSPYVLDEFKALLPPSIPFVFSYGQMRAAQAIALETLFGLTPTPTQPNPFY</sequence>
<gene>
    <name evidence="8" type="ORF">J0895_02980</name>
</gene>
<evidence type="ECO:0000256" key="4">
    <source>
        <dbReference type="ARBA" id="ARBA00022801"/>
    </source>
</evidence>
<evidence type="ECO:0000259" key="7">
    <source>
        <dbReference type="Pfam" id="PF18034"/>
    </source>
</evidence>
<evidence type="ECO:0000313" key="9">
    <source>
        <dbReference type="Proteomes" id="UP000664844"/>
    </source>
</evidence>
<dbReference type="Gene3D" id="3.40.50.10870">
    <property type="entry name" value="Glycosyl hydrolase family 3"/>
    <property type="match status" value="1"/>
</dbReference>
<evidence type="ECO:0000256" key="1">
    <source>
        <dbReference type="ARBA" id="ARBA00001231"/>
    </source>
</evidence>
<feature type="domain" description="Glycoside hydrolase family 3 N-terminal" evidence="6">
    <location>
        <begin position="16"/>
        <end position="343"/>
    </location>
</feature>
<comment type="similarity">
    <text evidence="2">Belongs to the glycosyl hydrolase 3 family.</text>
</comment>
<keyword evidence="9" id="KW-1185">Reference proteome</keyword>
<proteinExistence type="inferred from homology"/>
<protein>
    <recommendedName>
        <fullName evidence="3">beta-N-acetylhexosaminidase</fullName>
        <ecNumber evidence="3">3.2.1.52</ecNumber>
    </recommendedName>
</protein>
<evidence type="ECO:0000256" key="3">
    <source>
        <dbReference type="ARBA" id="ARBA00012663"/>
    </source>
</evidence>
<dbReference type="InterPro" id="IPR050226">
    <property type="entry name" value="NagZ_Beta-hexosaminidase"/>
</dbReference>
<keyword evidence="4" id="KW-0378">Hydrolase</keyword>
<dbReference type="RefSeq" id="WP_207086648.1">
    <property type="nucleotide sequence ID" value="NZ_JAFLQW010000069.1"/>
</dbReference>
<dbReference type="Pfam" id="PF00933">
    <property type="entry name" value="Glyco_hydro_3"/>
    <property type="match status" value="1"/>
</dbReference>
<dbReference type="EMBL" id="JAFLQW010000069">
    <property type="protein sequence ID" value="MBO0348081.1"/>
    <property type="molecule type" value="Genomic_DNA"/>
</dbReference>
<dbReference type="PANTHER" id="PTHR30480:SF13">
    <property type="entry name" value="BETA-HEXOSAMINIDASE"/>
    <property type="match status" value="1"/>
</dbReference>
<dbReference type="PANTHER" id="PTHR30480">
    <property type="entry name" value="BETA-HEXOSAMINIDASE-RELATED"/>
    <property type="match status" value="1"/>
</dbReference>
<dbReference type="Proteomes" id="UP000664844">
    <property type="component" value="Unassembled WGS sequence"/>
</dbReference>
<dbReference type="SUPFAM" id="SSF51445">
    <property type="entry name" value="(Trans)glycosidases"/>
    <property type="match status" value="1"/>
</dbReference>
<evidence type="ECO:0000259" key="6">
    <source>
        <dbReference type="Pfam" id="PF00933"/>
    </source>
</evidence>